<organism evidence="9 10">
    <name type="scientific">Mesorhabditis belari</name>
    <dbReference type="NCBI Taxonomy" id="2138241"/>
    <lineage>
        <taxon>Eukaryota</taxon>
        <taxon>Metazoa</taxon>
        <taxon>Ecdysozoa</taxon>
        <taxon>Nematoda</taxon>
        <taxon>Chromadorea</taxon>
        <taxon>Rhabditida</taxon>
        <taxon>Rhabditina</taxon>
        <taxon>Rhabditomorpha</taxon>
        <taxon>Rhabditoidea</taxon>
        <taxon>Rhabditidae</taxon>
        <taxon>Mesorhabditinae</taxon>
        <taxon>Mesorhabditis</taxon>
    </lineage>
</organism>
<keyword evidence="6 7" id="KW-0012">Acyltransferase</keyword>
<reference evidence="10" key="1">
    <citation type="submission" date="2024-02" db="UniProtKB">
        <authorList>
            <consortium name="WormBaseParasite"/>
        </authorList>
    </citation>
    <scope>IDENTIFICATION</scope>
</reference>
<dbReference type="Pfam" id="PF01529">
    <property type="entry name" value="DHHC"/>
    <property type="match status" value="1"/>
</dbReference>
<comment type="domain">
    <text evidence="7">The DHHC domain is required for palmitoyltransferase activity.</text>
</comment>
<dbReference type="InterPro" id="IPR001594">
    <property type="entry name" value="Palmitoyltrfase_DHHC"/>
</dbReference>
<evidence type="ECO:0000256" key="2">
    <source>
        <dbReference type="ARBA" id="ARBA00022679"/>
    </source>
</evidence>
<feature type="transmembrane region" description="Helical" evidence="7">
    <location>
        <begin position="77"/>
        <end position="94"/>
    </location>
</feature>
<feature type="transmembrane region" description="Helical" evidence="7">
    <location>
        <begin position="46"/>
        <end position="71"/>
    </location>
</feature>
<evidence type="ECO:0000256" key="1">
    <source>
        <dbReference type="ARBA" id="ARBA00004141"/>
    </source>
</evidence>
<dbReference type="InterPro" id="IPR039859">
    <property type="entry name" value="PFA4/ZDH16/20/ERF2-like"/>
</dbReference>
<keyword evidence="5 7" id="KW-0472">Membrane</keyword>
<feature type="domain" description="Palmitoyltransferase DHHC" evidence="8">
    <location>
        <begin position="121"/>
        <end position="256"/>
    </location>
</feature>
<evidence type="ECO:0000256" key="4">
    <source>
        <dbReference type="ARBA" id="ARBA00022989"/>
    </source>
</evidence>
<comment type="subcellular location">
    <subcellularLocation>
        <location evidence="1">Membrane</location>
        <topology evidence="1">Multi-pass membrane protein</topology>
    </subcellularLocation>
</comment>
<comment type="similarity">
    <text evidence="7">Belongs to the DHHC palmitoyltransferase family.</text>
</comment>
<dbReference type="WBParaSite" id="MBELARI_LOCUS12336">
    <property type="protein sequence ID" value="MBELARI_LOCUS12336"/>
    <property type="gene ID" value="MBELARI_LOCUS12336"/>
</dbReference>
<evidence type="ECO:0000313" key="9">
    <source>
        <dbReference type="Proteomes" id="UP000887575"/>
    </source>
</evidence>
<keyword evidence="3 7" id="KW-0812">Transmembrane</keyword>
<evidence type="ECO:0000256" key="5">
    <source>
        <dbReference type="ARBA" id="ARBA00023136"/>
    </source>
</evidence>
<name>A0AAF3EED8_9BILA</name>
<dbReference type="GO" id="GO:0019706">
    <property type="term" value="F:protein-cysteine S-palmitoyltransferase activity"/>
    <property type="evidence" value="ECO:0007669"/>
    <property type="project" value="UniProtKB-EC"/>
</dbReference>
<feature type="transmembrane region" description="Helical" evidence="7">
    <location>
        <begin position="164"/>
        <end position="184"/>
    </location>
</feature>
<dbReference type="PANTHER" id="PTHR12246">
    <property type="entry name" value="PALMITOYLTRANSFERASE ZDHHC16"/>
    <property type="match status" value="1"/>
</dbReference>
<evidence type="ECO:0000256" key="7">
    <source>
        <dbReference type="RuleBase" id="RU079119"/>
    </source>
</evidence>
<accession>A0AAF3EED8</accession>
<feature type="transmembrane region" description="Helical" evidence="7">
    <location>
        <begin position="221"/>
        <end position="240"/>
    </location>
</feature>
<comment type="catalytic activity">
    <reaction evidence="7">
        <text>L-cysteinyl-[protein] + hexadecanoyl-CoA = S-hexadecanoyl-L-cysteinyl-[protein] + CoA</text>
        <dbReference type="Rhea" id="RHEA:36683"/>
        <dbReference type="Rhea" id="RHEA-COMP:10131"/>
        <dbReference type="Rhea" id="RHEA-COMP:11032"/>
        <dbReference type="ChEBI" id="CHEBI:29950"/>
        <dbReference type="ChEBI" id="CHEBI:57287"/>
        <dbReference type="ChEBI" id="CHEBI:57379"/>
        <dbReference type="ChEBI" id="CHEBI:74151"/>
        <dbReference type="EC" id="2.3.1.225"/>
    </reaction>
</comment>
<keyword evidence="2 7" id="KW-0808">Transferase</keyword>
<evidence type="ECO:0000256" key="3">
    <source>
        <dbReference type="ARBA" id="ARBA00022692"/>
    </source>
</evidence>
<evidence type="ECO:0000313" key="10">
    <source>
        <dbReference type="WBParaSite" id="MBELARI_LOCUS12336"/>
    </source>
</evidence>
<dbReference type="GO" id="GO:0016020">
    <property type="term" value="C:membrane"/>
    <property type="evidence" value="ECO:0007669"/>
    <property type="project" value="UniProtKB-SubCell"/>
</dbReference>
<proteinExistence type="inferred from homology"/>
<dbReference type="AlphaFoldDB" id="A0AAF3EED8"/>
<sequence length="313" mass="36450">MRRLNWDETIRGDRMNHSLSDSAMDPDVDMSKRIRRLIPEQIQDKVSMFLFLVILPLLFTAVFFLVLTTWYPAFGEAWMIRVIPIIALLFNMYLNYIQVIRVGPNGNDSLLPKTYRAGFVFCPHCRMNAPPRTHHCPVCNVCSLRRDHHCSFAATCIGHFNQRYFCAAILDLFMAALPAFYWTWSWMWLELGTPSVGRMWQLMMPHVALVLRFLSLREFCYVGLCAVMLTTTGFNLYLILAQAFCFWRGQTRVEYLLDIHAYQLGLLGNLRQGLGTRWYLIWLSPFISSPLESNGQSYKTREMEKFSHSAKSL</sequence>
<evidence type="ECO:0000256" key="6">
    <source>
        <dbReference type="ARBA" id="ARBA00023315"/>
    </source>
</evidence>
<keyword evidence="4 7" id="KW-1133">Transmembrane helix</keyword>
<dbReference type="Proteomes" id="UP000887575">
    <property type="component" value="Unassembled WGS sequence"/>
</dbReference>
<protein>
    <recommendedName>
        <fullName evidence="7">Palmitoyltransferase</fullName>
        <ecNumber evidence="7">2.3.1.225</ecNumber>
    </recommendedName>
</protein>
<evidence type="ECO:0000259" key="8">
    <source>
        <dbReference type="Pfam" id="PF01529"/>
    </source>
</evidence>
<dbReference type="PROSITE" id="PS50216">
    <property type="entry name" value="DHHC"/>
    <property type="match status" value="1"/>
</dbReference>
<dbReference type="EC" id="2.3.1.225" evidence="7"/>
<keyword evidence="9" id="KW-1185">Reference proteome</keyword>